<proteinExistence type="predicted"/>
<dbReference type="HOGENOM" id="CLU_009958_4_1_1"/>
<dbReference type="OMA" id="DVQFICP"/>
<protein>
    <recommendedName>
        <fullName evidence="3">Hsp70 protein</fullName>
    </recommendedName>
</protein>
<dbReference type="AlphaFoldDB" id="G4TSJ3"/>
<dbReference type="Gene3D" id="3.30.420.40">
    <property type="match status" value="2"/>
</dbReference>
<dbReference type="Proteomes" id="UP000007148">
    <property type="component" value="Unassembled WGS sequence"/>
</dbReference>
<dbReference type="InParanoid" id="G4TSJ3"/>
<comment type="caution">
    <text evidence="1">The sequence shown here is derived from an EMBL/GenBank/DDBJ whole genome shotgun (WGS) entry which is preliminary data.</text>
</comment>
<dbReference type="SUPFAM" id="SSF53067">
    <property type="entry name" value="Actin-like ATPase domain"/>
    <property type="match status" value="2"/>
</dbReference>
<dbReference type="Gene3D" id="3.90.640.10">
    <property type="entry name" value="Actin, Chain A, domain 4"/>
    <property type="match status" value="1"/>
</dbReference>
<gene>
    <name evidence="1" type="ORF">PIIN_08239</name>
</gene>
<name>G4TSJ3_SERID</name>
<reference evidence="1 2" key="1">
    <citation type="journal article" date="2011" name="PLoS Pathog.">
        <title>Endophytic Life Strategies Decoded by Genome and Transcriptome Analyses of the Mutualistic Root Symbiont Piriformospora indica.</title>
        <authorList>
            <person name="Zuccaro A."/>
            <person name="Lahrmann U."/>
            <person name="Guldener U."/>
            <person name="Langen G."/>
            <person name="Pfiffi S."/>
            <person name="Biedenkopf D."/>
            <person name="Wong P."/>
            <person name="Samans B."/>
            <person name="Grimm C."/>
            <person name="Basiewicz M."/>
            <person name="Murat C."/>
            <person name="Martin F."/>
            <person name="Kogel K.H."/>
        </authorList>
    </citation>
    <scope>NUCLEOTIDE SEQUENCE [LARGE SCALE GENOMIC DNA]</scope>
    <source>
        <strain evidence="1 2">DSM 11827</strain>
    </source>
</reference>
<evidence type="ECO:0008006" key="3">
    <source>
        <dbReference type="Google" id="ProtNLM"/>
    </source>
</evidence>
<dbReference type="CDD" id="cd10170">
    <property type="entry name" value="ASKHA_NBD_HSP70"/>
    <property type="match status" value="1"/>
</dbReference>
<sequence length="608" mass="68045">MASVYTSDTVYSGNETLVVAMDLGTTHTGASFTYLYPGEKPKVHLVTLWPGQPEASGAAKIPTFVAYRGTTAVTCGQEADEYLEDDEYVVARWFKLHLHPESMKQADEPPRYGSSSNFSSRLEIPPLPRGVTIQTVYVDFMKYLFSHTKTYFEQRMTNGESIWRRLRDRMEIVLATPNGWDITQQTFLRRAAIVAGLVTDANADTLLKFVTEGEASVHYVMAYSPTRSWLSKGSTFLVIDAGGSTVDSTLYECKAVEPHVELQEVCASECVQAGGVFVDRAAKRMLEDKLRASKFNDPESIRDMVKAFEAKTKRLFDGNQTSNIVQFGGNKDTDKDFSILKGKLTLTKNEVAQCFDGAIAAIVESCQRLLQTHRVEHILLVGGFGESPYLRRRLDETFAKQNIRVVTVEQPSRKAAAEGSTIWYIKRQVKARAARFTLGTISSTAVHRAEHLERISKAFVDSDGLLTVRNTFTTLVKKDQVLDDDYTHTASFATVFSPVEMLFIPDSVTRKMDLYAWESSEAPPFWAKDEDGEELVPGLRLLCSLEARVTRMKESMKEMTGPQGKKYFQSDLRVLIFLGGTEMKARLEWTEGDETCEGPVSIIPNSTI</sequence>
<evidence type="ECO:0000313" key="1">
    <source>
        <dbReference type="EMBL" id="CCA74286.1"/>
    </source>
</evidence>
<dbReference type="PANTHER" id="PTHR14187">
    <property type="entry name" value="ALPHA KINASE/ELONGATION FACTOR 2 KINASE"/>
    <property type="match status" value="1"/>
</dbReference>
<dbReference type="PANTHER" id="PTHR14187:SF5">
    <property type="entry name" value="HEAT SHOCK 70 KDA PROTEIN 12A"/>
    <property type="match status" value="1"/>
</dbReference>
<dbReference type="EMBL" id="CAFZ01000298">
    <property type="protein sequence ID" value="CCA74286.1"/>
    <property type="molecule type" value="Genomic_DNA"/>
</dbReference>
<organism evidence="1 2">
    <name type="scientific">Serendipita indica (strain DSM 11827)</name>
    <name type="common">Root endophyte fungus</name>
    <name type="synonym">Piriformospora indica</name>
    <dbReference type="NCBI Taxonomy" id="1109443"/>
    <lineage>
        <taxon>Eukaryota</taxon>
        <taxon>Fungi</taxon>
        <taxon>Dikarya</taxon>
        <taxon>Basidiomycota</taxon>
        <taxon>Agaricomycotina</taxon>
        <taxon>Agaricomycetes</taxon>
        <taxon>Sebacinales</taxon>
        <taxon>Serendipitaceae</taxon>
        <taxon>Serendipita</taxon>
    </lineage>
</organism>
<accession>G4TSJ3</accession>
<dbReference type="InterPro" id="IPR043129">
    <property type="entry name" value="ATPase_NBD"/>
</dbReference>
<dbReference type="OrthoDB" id="2963168at2759"/>
<dbReference type="STRING" id="1109443.G4TSJ3"/>
<keyword evidence="2" id="KW-1185">Reference proteome</keyword>
<evidence type="ECO:0000313" key="2">
    <source>
        <dbReference type="Proteomes" id="UP000007148"/>
    </source>
</evidence>
<dbReference type="eggNOG" id="KOG0101">
    <property type="taxonomic scope" value="Eukaryota"/>
</dbReference>